<dbReference type="Proteomes" id="UP000515308">
    <property type="component" value="Chromosome PVLDE_08"/>
</dbReference>
<keyword evidence="7" id="KW-0732">Signal</keyword>
<evidence type="ECO:0000256" key="2">
    <source>
        <dbReference type="ARBA" id="ARBA00004496"/>
    </source>
</evidence>
<feature type="compositionally biased region" description="Basic and acidic residues" evidence="6">
    <location>
        <begin position="555"/>
        <end position="566"/>
    </location>
</feature>
<dbReference type="InterPro" id="IPR008978">
    <property type="entry name" value="HSP20-like_chaperone"/>
</dbReference>
<evidence type="ECO:0000259" key="8">
    <source>
        <dbReference type="PROSITE" id="PS51203"/>
    </source>
</evidence>
<organism evidence="9 10">
    <name type="scientific">Plasmodium vinckei lentum</name>
    <dbReference type="NCBI Taxonomy" id="138297"/>
    <lineage>
        <taxon>Eukaryota</taxon>
        <taxon>Sar</taxon>
        <taxon>Alveolata</taxon>
        <taxon>Apicomplexa</taxon>
        <taxon>Aconoidasida</taxon>
        <taxon>Haemosporida</taxon>
        <taxon>Plasmodiidae</taxon>
        <taxon>Plasmodium</taxon>
        <taxon>Plasmodium (Vinckeia)</taxon>
    </lineage>
</organism>
<evidence type="ECO:0000256" key="1">
    <source>
        <dbReference type="ARBA" id="ARBA00004123"/>
    </source>
</evidence>
<dbReference type="CDD" id="cd06467">
    <property type="entry name" value="p23_NUDC_like"/>
    <property type="match status" value="1"/>
</dbReference>
<dbReference type="InterPro" id="IPR037895">
    <property type="entry name" value="NUDCD1"/>
</dbReference>
<gene>
    <name evidence="9" type="ORF">PVLDE_0802080</name>
</gene>
<feature type="region of interest" description="Disordered" evidence="6">
    <location>
        <begin position="538"/>
        <end position="569"/>
    </location>
</feature>
<keyword evidence="4" id="KW-0963">Cytoplasm</keyword>
<feature type="domain" description="CS" evidence="8">
    <location>
        <begin position="76"/>
        <end position="170"/>
    </location>
</feature>
<evidence type="ECO:0000313" key="10">
    <source>
        <dbReference type="Proteomes" id="UP000515308"/>
    </source>
</evidence>
<dbReference type="PANTHER" id="PTHR21664:SF1">
    <property type="entry name" value="NUDC DOMAIN-CONTAINING PROTEIN 1"/>
    <property type="match status" value="1"/>
</dbReference>
<evidence type="ECO:0000256" key="4">
    <source>
        <dbReference type="ARBA" id="ARBA00022490"/>
    </source>
</evidence>
<dbReference type="Pfam" id="PF04969">
    <property type="entry name" value="CS"/>
    <property type="match status" value="1"/>
</dbReference>
<comment type="subcellular location">
    <subcellularLocation>
        <location evidence="2">Cytoplasm</location>
    </subcellularLocation>
    <subcellularLocation>
        <location evidence="1">Nucleus</location>
    </subcellularLocation>
</comment>
<sequence>MRKWLSIIILIVIQTCTKYIKTIRIRRNNIISINQRGDGNIIEKRYYPKYFINNPLGIKNKRKKKLHDFKLYRGCGTTCSYEWVENDDNIEIKIRLSPNVCSSDIQYRLTDDYINAKIKDKPKSLIEGKLKGSVDVNYSTWFLEKYQDYSMLNIFLKKKYKGINEWVGVVEKENILHISYDNLSSKQNNLDSNNYTSTEPNELLYSQNFEGAKIDDIYSFLINWVNKKSNNQNEFGIPVLKLKTTINTNDYDIEILISGYDIKWLAQDSLLLKLCSGKNGTELFIHRGKIATGISGQFGNMISHLIKDCEEKIIKKLQHDIKGVFYLNPTSKKINQLMHEHSPQNSYDYVIGDTGEKKHISTSEETSTKKCDDHDHNNMNELEKNDNYDYTHNKEIRKDSPEEELIVKELNLNSKVKLSCDDKSKEPEFMKDWPEEKKIEFRRNSILELKKNLEISQENKLTLKLEDYINYMKTSFDLTEDESKLIWKKGSRKSDEQKNREKYYRFIEIENLTDKISMYNNENIDSFSNSYMPVDGEKDMHTFDDSTLENNSSENSDKEKEVRENYMDLTPSVERNEIDSDDKIKQNENKTDENVNKRFYTCLEEELLDSGDKSKVTIYDMYINSDDKGKKEMREKWKKNELRLNTLINELKYADEEMVSVICNNYRDVLLSDEYACLMKIRLEENPPQDLEDKRILQIINSFVMSLYDDIKIVMEHEEKEHLKKIHLICEKAIHDEKGLNDFIESMKPLLDYSFLGYIKHAIQVEKKNIKAQNLDFREHPSDWLIILMIIQKGIYSILEKDIWQDVINISAIIGHEQPSVRKTILTTMVASMPKADWIFFKDIIKTLFKSVQEKKLTANHFPNFPHIIEAIFQLNYDIEQILPDWFIKEMLDEYDKSVVELMISKKPLFWKMKETKWDKNFVQNFKKMQIQKYKEYESHRI</sequence>
<feature type="chain" id="PRO_5027931510" description="NudC domain-containing protein 1" evidence="7">
    <location>
        <begin position="23"/>
        <end position="942"/>
    </location>
</feature>
<feature type="region of interest" description="Disordered" evidence="6">
    <location>
        <begin position="358"/>
        <end position="385"/>
    </location>
</feature>
<name>A0A6V7S263_PLAVN</name>
<evidence type="ECO:0000256" key="6">
    <source>
        <dbReference type="SAM" id="MobiDB-lite"/>
    </source>
</evidence>
<dbReference type="AlphaFoldDB" id="A0A6V7S263"/>
<dbReference type="GO" id="GO:0005634">
    <property type="term" value="C:nucleus"/>
    <property type="evidence" value="ECO:0007669"/>
    <property type="project" value="UniProtKB-SubCell"/>
</dbReference>
<dbReference type="PANTHER" id="PTHR21664">
    <property type="entry name" value="CHRONIC MYELOGENOUS LEUKEMIA TUMOR ANTIGEN 66"/>
    <property type="match status" value="1"/>
</dbReference>
<evidence type="ECO:0000313" key="9">
    <source>
        <dbReference type="EMBL" id="CAD2090241.1"/>
    </source>
</evidence>
<dbReference type="GO" id="GO:0005737">
    <property type="term" value="C:cytoplasm"/>
    <property type="evidence" value="ECO:0007669"/>
    <property type="project" value="UniProtKB-SubCell"/>
</dbReference>
<evidence type="ECO:0000256" key="7">
    <source>
        <dbReference type="SAM" id="SignalP"/>
    </source>
</evidence>
<dbReference type="SUPFAM" id="SSF49764">
    <property type="entry name" value="HSP20-like chaperones"/>
    <property type="match status" value="1"/>
</dbReference>
<dbReference type="EMBL" id="LR865370">
    <property type="protein sequence ID" value="CAD2090241.1"/>
    <property type="molecule type" value="Genomic_DNA"/>
</dbReference>
<keyword evidence="5" id="KW-0539">Nucleus</keyword>
<proteinExistence type="predicted"/>
<evidence type="ECO:0000256" key="5">
    <source>
        <dbReference type="ARBA" id="ARBA00023242"/>
    </source>
</evidence>
<dbReference type="InterPro" id="IPR007052">
    <property type="entry name" value="CS_dom"/>
</dbReference>
<evidence type="ECO:0000256" key="3">
    <source>
        <dbReference type="ARBA" id="ARBA00018915"/>
    </source>
</evidence>
<reference evidence="9 10" key="1">
    <citation type="submission" date="2020-08" db="EMBL/GenBank/DDBJ databases">
        <authorList>
            <person name="Ramaprasad A."/>
        </authorList>
    </citation>
    <scope>NUCLEOTIDE SEQUENCE [LARGE SCALE GENOMIC DNA]</scope>
</reference>
<protein>
    <recommendedName>
        <fullName evidence="3">NudC domain-containing protein 1</fullName>
    </recommendedName>
</protein>
<feature type="signal peptide" evidence="7">
    <location>
        <begin position="1"/>
        <end position="22"/>
    </location>
</feature>
<accession>A0A6V7S263</accession>
<dbReference type="PROSITE" id="PS51203">
    <property type="entry name" value="CS"/>
    <property type="match status" value="1"/>
</dbReference>
<dbReference type="Gene3D" id="2.60.40.790">
    <property type="match status" value="1"/>
</dbReference>
<dbReference type="VEuPathDB" id="PlasmoDB:PVLDE_0802080"/>